<evidence type="ECO:0000313" key="4">
    <source>
        <dbReference type="Proteomes" id="UP000186817"/>
    </source>
</evidence>
<feature type="compositionally biased region" description="Basic and acidic residues" evidence="1">
    <location>
        <begin position="348"/>
        <end position="374"/>
    </location>
</feature>
<evidence type="ECO:0000256" key="2">
    <source>
        <dbReference type="SAM" id="Phobius"/>
    </source>
</evidence>
<accession>A0A1Q9CK49</accession>
<keyword evidence="2" id="KW-1133">Transmembrane helix</keyword>
<keyword evidence="2" id="KW-0472">Membrane</keyword>
<dbReference type="OrthoDB" id="426326at2759"/>
<keyword evidence="2" id="KW-0812">Transmembrane</keyword>
<organism evidence="3 4">
    <name type="scientific">Symbiodinium microadriaticum</name>
    <name type="common">Dinoflagellate</name>
    <name type="synonym">Zooxanthella microadriatica</name>
    <dbReference type="NCBI Taxonomy" id="2951"/>
    <lineage>
        <taxon>Eukaryota</taxon>
        <taxon>Sar</taxon>
        <taxon>Alveolata</taxon>
        <taxon>Dinophyceae</taxon>
        <taxon>Suessiales</taxon>
        <taxon>Symbiodiniaceae</taxon>
        <taxon>Symbiodinium</taxon>
    </lineage>
</organism>
<dbReference type="AlphaFoldDB" id="A0A1Q9CK49"/>
<dbReference type="Proteomes" id="UP000186817">
    <property type="component" value="Unassembled WGS sequence"/>
</dbReference>
<proteinExistence type="predicted"/>
<name>A0A1Q9CK49_SYMMI</name>
<dbReference type="EMBL" id="LSRX01001127">
    <property type="protein sequence ID" value="OLP83285.1"/>
    <property type="molecule type" value="Genomic_DNA"/>
</dbReference>
<evidence type="ECO:0000313" key="3">
    <source>
        <dbReference type="EMBL" id="OLP83285.1"/>
    </source>
</evidence>
<sequence length="374" mass="41576">MADSYLDGIFLVFEEYPLLLLHVVTSVVTTLAFNLCWKLWCKRTQKEIGKTIYSEKCPTDNKVTKKVVADFPEAFITGKGEVAHLHEDCGQIKYRKRIGYRLCKTRANCRRLEVTGRSASRLSEFVNMQDIRKLISAVNDLVSNVFGEVPAWEFKVVLAVDSLDGNTDDESDGGSLGAVFFRTSRVKQRLVCSVLYLVRMCECLLLAGMRGFAATARQANAQGGLARGTGNRAKFVNLDRSLQISAAEWGTSILRCRLWTGTAGLQELQHGRSSPRRSTVKTVRSSCGYPEAGAVGGQCTEVRVVADVGVGEDRTIGETEQHQQTKGPKYRVAPGGSRPVGGPVRQEVSQKQDKALQRRQDKFNLRDDQRHNRE</sequence>
<feature type="compositionally biased region" description="Basic and acidic residues" evidence="1">
    <location>
        <begin position="313"/>
        <end position="323"/>
    </location>
</feature>
<reference evidence="3 4" key="1">
    <citation type="submission" date="2016-02" db="EMBL/GenBank/DDBJ databases">
        <title>Genome analysis of coral dinoflagellate symbionts highlights evolutionary adaptations to a symbiotic lifestyle.</title>
        <authorList>
            <person name="Aranda M."/>
            <person name="Li Y."/>
            <person name="Liew Y.J."/>
            <person name="Baumgarten S."/>
            <person name="Simakov O."/>
            <person name="Wilson M."/>
            <person name="Piel J."/>
            <person name="Ashoor H."/>
            <person name="Bougouffa S."/>
            <person name="Bajic V.B."/>
            <person name="Ryu T."/>
            <person name="Ravasi T."/>
            <person name="Bayer T."/>
            <person name="Micklem G."/>
            <person name="Kim H."/>
            <person name="Bhak J."/>
            <person name="Lajeunesse T.C."/>
            <person name="Voolstra C.R."/>
        </authorList>
    </citation>
    <scope>NUCLEOTIDE SEQUENCE [LARGE SCALE GENOMIC DNA]</scope>
    <source>
        <strain evidence="3 4">CCMP2467</strain>
    </source>
</reference>
<keyword evidence="4" id="KW-1185">Reference proteome</keyword>
<feature type="transmembrane region" description="Helical" evidence="2">
    <location>
        <begin position="20"/>
        <end position="40"/>
    </location>
</feature>
<evidence type="ECO:0000256" key="1">
    <source>
        <dbReference type="SAM" id="MobiDB-lite"/>
    </source>
</evidence>
<gene>
    <name evidence="3" type="ORF">AK812_SmicGene35977</name>
</gene>
<protein>
    <submittedName>
        <fullName evidence="3">Uncharacterized protein</fullName>
    </submittedName>
</protein>
<comment type="caution">
    <text evidence="3">The sequence shown here is derived from an EMBL/GenBank/DDBJ whole genome shotgun (WGS) entry which is preliminary data.</text>
</comment>
<feature type="compositionally biased region" description="Low complexity" evidence="1">
    <location>
        <begin position="331"/>
        <end position="345"/>
    </location>
</feature>
<feature type="region of interest" description="Disordered" evidence="1">
    <location>
        <begin position="313"/>
        <end position="374"/>
    </location>
</feature>